<dbReference type="Pfam" id="PF14280">
    <property type="entry name" value="DUF4365"/>
    <property type="match status" value="1"/>
</dbReference>
<gene>
    <name evidence="2" type="ORF">Aple_059490</name>
</gene>
<accession>A0A5M3XQD4</accession>
<keyword evidence="3" id="KW-1185">Reference proteome</keyword>
<evidence type="ECO:0000313" key="3">
    <source>
        <dbReference type="Proteomes" id="UP000377595"/>
    </source>
</evidence>
<reference evidence="2 3" key="1">
    <citation type="submission" date="2019-10" db="EMBL/GenBank/DDBJ databases">
        <title>Whole genome shotgun sequence of Acrocarpospora pleiomorpha NBRC 16267.</title>
        <authorList>
            <person name="Ichikawa N."/>
            <person name="Kimura A."/>
            <person name="Kitahashi Y."/>
            <person name="Komaki H."/>
            <person name="Oguchi A."/>
        </authorList>
    </citation>
    <scope>NUCLEOTIDE SEQUENCE [LARGE SCALE GENOMIC DNA]</scope>
    <source>
        <strain evidence="2 3">NBRC 16267</strain>
    </source>
</reference>
<evidence type="ECO:0000313" key="2">
    <source>
        <dbReference type="EMBL" id="GES23050.1"/>
    </source>
</evidence>
<proteinExistence type="predicted"/>
<dbReference type="OrthoDB" id="4951670at2"/>
<dbReference type="EMBL" id="BLAF01000037">
    <property type="protein sequence ID" value="GES23050.1"/>
    <property type="molecule type" value="Genomic_DNA"/>
</dbReference>
<name>A0A5M3XQD4_9ACTN</name>
<feature type="domain" description="DUF4365" evidence="1">
    <location>
        <begin position="13"/>
        <end position="147"/>
    </location>
</feature>
<dbReference type="InterPro" id="IPR025375">
    <property type="entry name" value="DUF4365"/>
</dbReference>
<sequence length="1228" mass="131711">MTAPLTSVTGDSGSNGVGLLFNTELQWIFRKLNESDFGIDAQIEPVLGGHPSGRVMAVQIKAGPSWFAEVTPAKDGWVFRENTLRLRDYWLNYADPVLLVLYKPATHIAYWQHITTDTAVVTGKGFKVEVPASQRVDASSYRALAKLARQAPPDGLTELLRDLPAGCGNWLLACDETDPALARSLANTLVDGRGDPERVVTAVTDGWGQEQQQAAWLAVGEYAIAYGATRTGGDCFLAADRAGDGQPGSGRLRAFAGAMLAGTDPDRARDLLTDCMSVTDSRLLAAVGLAALDHGANLGPIPVPAEVLDDPEGAAREPTVQRFLADQRMRVGDWEAAITYHEQALARASNSPSQQVALADALLKRASSTSATLAGSDYRRAAGLAETARAELRRWRGDSVPAAHLLMQIKIMAADEASAFRVALAQPDGEATAEEAASPQLALGAARIAYGHGDIARGDTFAAVVDASGDPVWRTNLAANRANAVGASLADREAAWREVLAVDQYLGRRVAACAQLAGLGCWPLTALDDINDADLLSPGIHDVLHAYALTASGDEAAAMVLLRRLRDSSLPAAEEYAQRLEALGRVDDAVQACEDASNRFGYARLELLALDVLTRAGRNAEFLTKATELLGRSDLPYRLRHAIRAKMIDEYTGRHEWARCERLAQDGLQEITNLQSDLNLGRADALMAPLSAVDDLAELHRRYAWMIIINQFNQGQYHRAYQTLDELHPDAQSAVEVTTWFDLYQLQDWTADRAEAALQLAERPGQPIDLVRRILFTLRRSMPTGDDPALEDVRERLEQAWQARADQREPPLVPISADQYAALMHANSARTAPALQGVWQGTAPVGAISAATGRPYLLSLAQQAAGFLPAVDADTEVYRREVEAATVALGNPVVVETTALFVAAGVLNRWSLIAPEFSNLLIAAPALYDILLSQVHARALAQDAVTISLAPDEDLPHVEPLADDIRRQVLALCRAVGDAVQSCRAISTSTSANVDEGNPLGAAGPWWTGVAVAAARTLPLYSDDVVVRARARAQGVPAFGTLALLEALAKAHRLERSKTNDVLSSLFEHSVVDLPHASALVTAAHEQAPLAETVLLTLARPATWTALDDQGTGLVITLANHPEIQADPRNLASLVYACASGWAAAFSPPEVVIAKLLTVILVYGAGVTADAARTVVPAAQKIASAYEADFMPHLQTFLLGVLTDPTDQFHMTTGDATQTVRDALSDYE</sequence>
<dbReference type="Proteomes" id="UP000377595">
    <property type="component" value="Unassembled WGS sequence"/>
</dbReference>
<organism evidence="2 3">
    <name type="scientific">Acrocarpospora pleiomorpha</name>
    <dbReference type="NCBI Taxonomy" id="90975"/>
    <lineage>
        <taxon>Bacteria</taxon>
        <taxon>Bacillati</taxon>
        <taxon>Actinomycetota</taxon>
        <taxon>Actinomycetes</taxon>
        <taxon>Streptosporangiales</taxon>
        <taxon>Streptosporangiaceae</taxon>
        <taxon>Acrocarpospora</taxon>
    </lineage>
</organism>
<dbReference type="AlphaFoldDB" id="A0A5M3XQD4"/>
<evidence type="ECO:0000259" key="1">
    <source>
        <dbReference type="Pfam" id="PF14280"/>
    </source>
</evidence>
<dbReference type="RefSeq" id="WP_155347963.1">
    <property type="nucleotide sequence ID" value="NZ_BAAAHM010000009.1"/>
</dbReference>
<comment type="caution">
    <text evidence="2">The sequence shown here is derived from an EMBL/GenBank/DDBJ whole genome shotgun (WGS) entry which is preliminary data.</text>
</comment>
<protein>
    <recommendedName>
        <fullName evidence="1">DUF4365 domain-containing protein</fullName>
    </recommendedName>
</protein>